<feature type="transmembrane region" description="Helical" evidence="6">
    <location>
        <begin position="1134"/>
        <end position="1155"/>
    </location>
</feature>
<organism evidence="7 8">
    <name type="scientific">Blomia tropicalis</name>
    <name type="common">Mite</name>
    <dbReference type="NCBI Taxonomy" id="40697"/>
    <lineage>
        <taxon>Eukaryota</taxon>
        <taxon>Metazoa</taxon>
        <taxon>Ecdysozoa</taxon>
        <taxon>Arthropoda</taxon>
        <taxon>Chelicerata</taxon>
        <taxon>Arachnida</taxon>
        <taxon>Acari</taxon>
        <taxon>Acariformes</taxon>
        <taxon>Sarcoptiformes</taxon>
        <taxon>Astigmata</taxon>
        <taxon>Glycyphagoidea</taxon>
        <taxon>Echimyopodidae</taxon>
        <taxon>Blomia</taxon>
    </lineage>
</organism>
<dbReference type="EMBL" id="JAPWDV010000004">
    <property type="protein sequence ID" value="KAJ6215815.1"/>
    <property type="molecule type" value="Genomic_DNA"/>
</dbReference>
<proteinExistence type="predicted"/>
<evidence type="ECO:0000313" key="7">
    <source>
        <dbReference type="EMBL" id="KAJ6215815.1"/>
    </source>
</evidence>
<dbReference type="GO" id="GO:0030150">
    <property type="term" value="P:protein import into mitochondrial matrix"/>
    <property type="evidence" value="ECO:0007669"/>
    <property type="project" value="TreeGrafter"/>
</dbReference>
<comment type="caution">
    <text evidence="7">The sequence shown here is derived from an EMBL/GenBank/DDBJ whole genome shotgun (WGS) entry which is preliminary data.</text>
</comment>
<reference evidence="7" key="1">
    <citation type="submission" date="2022-12" db="EMBL/GenBank/DDBJ databases">
        <title>Genome assemblies of Blomia tropicalis.</title>
        <authorList>
            <person name="Cui Y."/>
        </authorList>
    </citation>
    <scope>NUCLEOTIDE SEQUENCE</scope>
    <source>
        <tissue evidence="7">Adult mites</tissue>
    </source>
</reference>
<evidence type="ECO:0000256" key="1">
    <source>
        <dbReference type="ARBA" id="ARBA00004141"/>
    </source>
</evidence>
<feature type="compositionally biased region" description="Basic residues" evidence="5">
    <location>
        <begin position="680"/>
        <end position="694"/>
    </location>
</feature>
<evidence type="ECO:0000256" key="4">
    <source>
        <dbReference type="ARBA" id="ARBA00023136"/>
    </source>
</evidence>
<evidence type="ECO:0000256" key="2">
    <source>
        <dbReference type="ARBA" id="ARBA00022692"/>
    </source>
</evidence>
<accession>A0A9Q0RIX6</accession>
<evidence type="ECO:0000256" key="3">
    <source>
        <dbReference type="ARBA" id="ARBA00022989"/>
    </source>
</evidence>
<protein>
    <submittedName>
        <fullName evidence="7">Uncharacterized protein</fullName>
    </submittedName>
</protein>
<dbReference type="Pfam" id="PF02466">
    <property type="entry name" value="Tim17"/>
    <property type="match status" value="1"/>
</dbReference>
<dbReference type="PANTHER" id="PTHR15371">
    <property type="entry name" value="TIM23"/>
    <property type="match status" value="1"/>
</dbReference>
<name>A0A9Q0RIX6_BLOTA</name>
<keyword evidence="3 6" id="KW-1133">Transmembrane helix</keyword>
<gene>
    <name evidence="7" type="ORF">RDWZM_010315</name>
</gene>
<comment type="subcellular location">
    <subcellularLocation>
        <location evidence="1">Membrane</location>
        <topology evidence="1">Multi-pass membrane protein</topology>
    </subcellularLocation>
</comment>
<feature type="transmembrane region" description="Helical" evidence="6">
    <location>
        <begin position="1256"/>
        <end position="1276"/>
    </location>
</feature>
<dbReference type="Proteomes" id="UP001142055">
    <property type="component" value="Chromosome 4"/>
</dbReference>
<keyword evidence="2 6" id="KW-0812">Transmembrane</keyword>
<dbReference type="GO" id="GO:0005744">
    <property type="term" value="C:TIM23 mitochondrial import inner membrane translocase complex"/>
    <property type="evidence" value="ECO:0007669"/>
    <property type="project" value="TreeGrafter"/>
</dbReference>
<dbReference type="GO" id="GO:0008320">
    <property type="term" value="F:protein transmembrane transporter activity"/>
    <property type="evidence" value="ECO:0007669"/>
    <property type="project" value="TreeGrafter"/>
</dbReference>
<feature type="region of interest" description="Disordered" evidence="5">
    <location>
        <begin position="673"/>
        <end position="698"/>
    </location>
</feature>
<dbReference type="InterPro" id="IPR045238">
    <property type="entry name" value="Tim23-like"/>
</dbReference>
<dbReference type="PANTHER" id="PTHR15371:SF0">
    <property type="entry name" value="SD19278P"/>
    <property type="match status" value="1"/>
</dbReference>
<evidence type="ECO:0000313" key="8">
    <source>
        <dbReference type="Proteomes" id="UP001142055"/>
    </source>
</evidence>
<evidence type="ECO:0000256" key="5">
    <source>
        <dbReference type="SAM" id="MobiDB-lite"/>
    </source>
</evidence>
<feature type="transmembrane region" description="Helical" evidence="6">
    <location>
        <begin position="1188"/>
        <end position="1210"/>
    </location>
</feature>
<keyword evidence="4 6" id="KW-0472">Membrane</keyword>
<feature type="transmembrane region" description="Helical" evidence="6">
    <location>
        <begin position="1216"/>
        <end position="1235"/>
    </location>
</feature>
<keyword evidence="8" id="KW-1185">Reference proteome</keyword>
<evidence type="ECO:0000256" key="6">
    <source>
        <dbReference type="SAM" id="Phobius"/>
    </source>
</evidence>
<sequence>MYKTTIATNVENTNETITISSMIKPKLIDTHYGKFASQHLEPIDTDSFIPSNENDGNNIDLIGEHWLESQFQQNFKRLNTLINKTTDDTSDQLLFLKRQDDPLESIELPKPIEPQQTKLKSKCKNETKEPSINKRYQWLDCRIDQLEQLTNGNNYQLTETNIDTQLICLIVTEPNEKLNHDPLLYQYPIKSSNRSNETDSILKLGGMFITLSDIFDNLLTMENGSNRTKYRNDTETNNQFIPSTTMQTFRIIMKAKNHLKCYYRFTIVPSRSRSNRSKTILMLIGIPDNDQWCDDRCQSIARLASNLIEQRFGPLHELYRSIDTKRLDHLFQTLDLLISIPHQSMPQSIRSSPSSNRYQFELLMHGTLINFQFQPSIDDRLHLPIQRLCLSPQLQTQIVKLLNYYDSLDWLDESITRFYSRTNPESGFDLENALSEHFVRCLQWDSNQPNGGIHGSIPTQLMVDGSDKDDQSSITLKPSFDLLELELSTFVVLGSTLFFRGQLLQSNLSNEIISNVIIPQLYSNSLLTLFKNRRYNLCYFTRTKSSIGQMFGIDKPQGTHIYLLIIGDGHFLHCSIIHVYNIDNHRSIEQNREPISPSPFAFYVFIKESFRFICQTLNEPESPIKTCSTIVNDNISMQSITELIETLYLSSSFLQWNLLFDLNLDQTINVANNNNEKKKDKPKKTKKKEQKLRKEKNIVETKPKQRPFSFIFDRRSSIGRNRLESNPESILRLNQLSTPSNLNEQSQSIYDSLSSINSNTNCSSILTHSSTASETCSETCDCDDHYSLTSSCGTDDSGTTTMDELNGTISSTGPTIRTECRLIQREHPLMSYLLIRSNIEQLYGPIFDHSIMKQCSIDQCTSTLMSNLIGDIIEHIMIVRRELHQQTKHECRRRNDIERTPSRFHRNQRDFITNGDIVDLSYDANTGNGILPIGFNSSLIVSYQIYLIGRCYIRLVNDTYTIGDEFYACYKLTPNGINRNILNESSYRNRRLSTTESKESNNNRWSSFGRLSFRLDSSRSSKTNHKRSSSSSMSTALKFDQSMIIDSLRNDFDELIQSILLDGMLSQILTTIRMDSSKMIDNPLSNLQNAGRLSSPFLQVDPSILQSKSSPSVLSNEFILLDGHKPSRGRFELAFVQIGSSVIIGGGIGGTMGFFRGINDIYHNMPNETIGLKRTQMLNHIVRNGANVANSFGTIALLYSAIGVGLSFIQDSNDEANTFIAATSTGAIYGAVSHVKAYNSLKGAALKQLRLKRIGFGLTGGLIAAGSLITVMSYNVNDKFESVRRSLASSF</sequence>